<keyword evidence="2" id="KW-0808">Transferase</keyword>
<gene>
    <name evidence="6" type="ORF">NLU13_1020</name>
</gene>
<reference evidence="6" key="1">
    <citation type="submission" date="2022-10" db="EMBL/GenBank/DDBJ databases">
        <title>Determination and structural analysis of whole genome sequence of Sarocladium strictum F4-1.</title>
        <authorList>
            <person name="Hu L."/>
            <person name="Jiang Y."/>
        </authorList>
    </citation>
    <scope>NUCLEOTIDE SEQUENCE</scope>
    <source>
        <strain evidence="6">F4-1</strain>
    </source>
</reference>
<organism evidence="6 7">
    <name type="scientific">Sarocladium strictum</name>
    <name type="common">Black bundle disease fungus</name>
    <name type="synonym">Acremonium strictum</name>
    <dbReference type="NCBI Taxonomy" id="5046"/>
    <lineage>
        <taxon>Eukaryota</taxon>
        <taxon>Fungi</taxon>
        <taxon>Dikarya</taxon>
        <taxon>Ascomycota</taxon>
        <taxon>Pezizomycotina</taxon>
        <taxon>Sordariomycetes</taxon>
        <taxon>Hypocreomycetidae</taxon>
        <taxon>Hypocreales</taxon>
        <taxon>Sarocladiaceae</taxon>
        <taxon>Sarocladium</taxon>
    </lineage>
</organism>
<dbReference type="Gene3D" id="3.40.50.150">
    <property type="entry name" value="Vaccinia Virus protein VP39"/>
    <property type="match status" value="1"/>
</dbReference>
<accession>A0AA39LBZ3</accession>
<dbReference type="InterPro" id="IPR029063">
    <property type="entry name" value="SAM-dependent_MTases_sf"/>
</dbReference>
<dbReference type="PANTHER" id="PTHR43712:SF8">
    <property type="entry name" value="O-METHYLTRANSFERASE AF390-400"/>
    <property type="match status" value="1"/>
</dbReference>
<evidence type="ECO:0000259" key="5">
    <source>
        <dbReference type="Pfam" id="PF00891"/>
    </source>
</evidence>
<dbReference type="GO" id="GO:0032259">
    <property type="term" value="P:methylation"/>
    <property type="evidence" value="ECO:0007669"/>
    <property type="project" value="UniProtKB-KW"/>
</dbReference>
<dbReference type="AlphaFoldDB" id="A0AA39LBZ3"/>
<evidence type="ECO:0000256" key="3">
    <source>
        <dbReference type="ARBA" id="ARBA00022691"/>
    </source>
</evidence>
<feature type="active site" description="Proton acceptor" evidence="4">
    <location>
        <position position="305"/>
    </location>
</feature>
<dbReference type="PROSITE" id="PS51683">
    <property type="entry name" value="SAM_OMT_II"/>
    <property type="match status" value="1"/>
</dbReference>
<sequence length="398" mass="44340">MATDVVSTLDAISPSQFTSEVDRFAAKEAARRLLARLETPFEQAWAISFEVPGLFAGLQVVQDLGIWTRWTEEDKKSPGAARRLDELLAWANTKCEPNLLRRFMKHIGALYLLTETAADTWKPTPFSLSLGNKETYGGEVIRAGIDHGIPCGNNLARFLAKNKYKEPLDIPALDNYRDVFGRDFFSYVQDHPEAGGSFQGVMTALTYYKMPWTDVYDTRPLVSGADLSRPLFVDVGGAQGLDAQRLLDRHPDLPSDVLIVQDLPEVITTHGKEKLDGRIRKMAHDFFTPQPIAGAGAYFFHAVPHDWPDADVARMFAEIKKAMTPPGYSKLLIYEVVMPEKGATHLQTTLDLALMSCTSGIERTEAAWRELLKDTGFEIVSISRHPRAIESVIEAEVA</sequence>
<proteinExistence type="predicted"/>
<dbReference type="Proteomes" id="UP001175261">
    <property type="component" value="Unassembled WGS sequence"/>
</dbReference>
<keyword evidence="7" id="KW-1185">Reference proteome</keyword>
<dbReference type="PANTHER" id="PTHR43712">
    <property type="entry name" value="PUTATIVE (AFU_ORTHOLOGUE AFUA_4G14580)-RELATED"/>
    <property type="match status" value="1"/>
</dbReference>
<evidence type="ECO:0000313" key="6">
    <source>
        <dbReference type="EMBL" id="KAK0391520.1"/>
    </source>
</evidence>
<dbReference type="SUPFAM" id="SSF53335">
    <property type="entry name" value="S-adenosyl-L-methionine-dependent methyltransferases"/>
    <property type="match status" value="1"/>
</dbReference>
<protein>
    <recommendedName>
        <fullName evidence="5">O-methyltransferase C-terminal domain-containing protein</fullName>
    </recommendedName>
</protein>
<evidence type="ECO:0000313" key="7">
    <source>
        <dbReference type="Proteomes" id="UP001175261"/>
    </source>
</evidence>
<feature type="domain" description="O-methyltransferase C-terminal" evidence="5">
    <location>
        <begin position="176"/>
        <end position="378"/>
    </location>
</feature>
<comment type="caution">
    <text evidence="6">The sequence shown here is derived from an EMBL/GenBank/DDBJ whole genome shotgun (WGS) entry which is preliminary data.</text>
</comment>
<evidence type="ECO:0000256" key="1">
    <source>
        <dbReference type="ARBA" id="ARBA00022603"/>
    </source>
</evidence>
<evidence type="ECO:0000256" key="4">
    <source>
        <dbReference type="PIRSR" id="PIRSR005739-1"/>
    </source>
</evidence>
<keyword evidence="3" id="KW-0949">S-adenosyl-L-methionine</keyword>
<keyword evidence="1" id="KW-0489">Methyltransferase</keyword>
<dbReference type="GO" id="GO:0008171">
    <property type="term" value="F:O-methyltransferase activity"/>
    <property type="evidence" value="ECO:0007669"/>
    <property type="project" value="InterPro"/>
</dbReference>
<dbReference type="InterPro" id="IPR016461">
    <property type="entry name" value="COMT-like"/>
</dbReference>
<dbReference type="Pfam" id="PF00891">
    <property type="entry name" value="Methyltransf_2"/>
    <property type="match status" value="1"/>
</dbReference>
<name>A0AA39LBZ3_SARSR</name>
<dbReference type="InterPro" id="IPR001077">
    <property type="entry name" value="COMT_C"/>
</dbReference>
<dbReference type="EMBL" id="JAPDFR010000001">
    <property type="protein sequence ID" value="KAK0391520.1"/>
    <property type="molecule type" value="Genomic_DNA"/>
</dbReference>
<evidence type="ECO:0000256" key="2">
    <source>
        <dbReference type="ARBA" id="ARBA00022679"/>
    </source>
</evidence>